<dbReference type="Proteomes" id="UP000287519">
    <property type="component" value="Unassembled WGS sequence"/>
</dbReference>
<dbReference type="InterPro" id="IPR014729">
    <property type="entry name" value="Rossmann-like_a/b/a_fold"/>
</dbReference>
<dbReference type="InterPro" id="IPR001962">
    <property type="entry name" value="Asn_synthase"/>
</dbReference>
<comment type="caution">
    <text evidence="13">The sequence shown here is derived from an EMBL/GenBank/DDBJ whole genome shotgun (WGS) entry which is preliminary data.</text>
</comment>
<sequence>MCGITGWIDYHGLGPDAATVLTRMTDTQALRGPDGAGIWTSNIAGLGHRRLSIIDLAGGAQPMLAHTNDGATDPALVLTYSGEIYNYRELRAELRTRGHTFRTTSDTEVVLAAWTEWGTAAADRLNGIYAFGVWDTRAQTLTLVRDRLGVKPLYFRQTGSSLVFGSEPKAILAQSRHRPEIDDEGIIALMLPLLKIPGKSPYTDIGEVRPGEIVTFSRAGLARHRYWRLEEQIAPTGHARSLTDSADAVRDLLEDTVGRQLIADVPLCTLLSGGLDSTAITALANNQLTEGPVRSFSVDFSAPFVGSEVTPNADTEYAHEAAKFIGSDHTSIVLDGAGLADQAIREACVRSRDLPFGIGDLDMSLYVLCKAIKDHSTVALSGESADEVFGGYLWFHRDDAVWADTFPWMSDSPAHGRLHRRILNVFRPELRAKLGVDDYVTDQYRAALAEVHHRDTDTRQQRRMRELTHLGLSRFLPTLLDRKDRLSMAAGLEVRVPFCDHRLVELVAPLGWDVQTGDGAEKSVLRHAVRDLIPRSVADRKKSPYPSIPDPSYSDEVSHQLAARLADPDCRLNELFDPAVLQAAITPPAAPGALISNVEAELALNFDAWLRIYDPVLAL</sequence>
<gene>
    <name evidence="13" type="ORF">Rhow_000757</name>
</gene>
<dbReference type="EMBL" id="BHYM01000013">
    <property type="protein sequence ID" value="GCE37873.1"/>
    <property type="molecule type" value="Genomic_DNA"/>
</dbReference>
<dbReference type="Pfam" id="PF00733">
    <property type="entry name" value="Asn_synthase"/>
    <property type="match status" value="1"/>
</dbReference>
<dbReference type="AlphaFoldDB" id="A0A402C2K9"/>
<dbReference type="InterPro" id="IPR017932">
    <property type="entry name" value="GATase_2_dom"/>
</dbReference>
<dbReference type="CDD" id="cd01991">
    <property type="entry name" value="Asn_synthase_B_C"/>
    <property type="match status" value="1"/>
</dbReference>
<evidence type="ECO:0000313" key="14">
    <source>
        <dbReference type="Proteomes" id="UP000287519"/>
    </source>
</evidence>
<dbReference type="OrthoDB" id="9763290at2"/>
<evidence type="ECO:0000259" key="12">
    <source>
        <dbReference type="PROSITE" id="PS51278"/>
    </source>
</evidence>
<dbReference type="GO" id="GO:0005524">
    <property type="term" value="F:ATP binding"/>
    <property type="evidence" value="ECO:0007669"/>
    <property type="project" value="UniProtKB-KW"/>
</dbReference>
<dbReference type="NCBIfam" id="TIGR01536">
    <property type="entry name" value="asn_synth_AEB"/>
    <property type="match status" value="1"/>
</dbReference>
<evidence type="ECO:0000256" key="4">
    <source>
        <dbReference type="ARBA" id="ARBA00022741"/>
    </source>
</evidence>
<dbReference type="InterPro" id="IPR029055">
    <property type="entry name" value="Ntn_hydrolases_N"/>
</dbReference>
<dbReference type="CDD" id="cd00712">
    <property type="entry name" value="AsnB"/>
    <property type="match status" value="1"/>
</dbReference>
<evidence type="ECO:0000256" key="5">
    <source>
        <dbReference type="ARBA" id="ARBA00022840"/>
    </source>
</evidence>
<evidence type="ECO:0000313" key="13">
    <source>
        <dbReference type="EMBL" id="GCE37873.1"/>
    </source>
</evidence>
<comment type="similarity">
    <text evidence="2">Belongs to the asparagine synthetase family.</text>
</comment>
<keyword evidence="9" id="KW-0028">Amino-acid biosynthesis</keyword>
<feature type="active site" description="For GATase activity" evidence="9">
    <location>
        <position position="2"/>
    </location>
</feature>
<evidence type="ECO:0000256" key="11">
    <source>
        <dbReference type="PIRSR" id="PIRSR001589-3"/>
    </source>
</evidence>
<evidence type="ECO:0000256" key="1">
    <source>
        <dbReference type="ARBA" id="ARBA00005187"/>
    </source>
</evidence>
<keyword evidence="5 10" id="KW-0067">ATP-binding</keyword>
<dbReference type="RefSeq" id="WP_124390544.1">
    <property type="nucleotide sequence ID" value="NZ_BHYM01000013.1"/>
</dbReference>
<dbReference type="InterPro" id="IPR033738">
    <property type="entry name" value="AsnB_N"/>
</dbReference>
<comment type="pathway">
    <text evidence="1">Amino-acid biosynthesis; L-asparagine biosynthesis; L-asparagine from L-aspartate (L-Gln route): step 1/1.</text>
</comment>
<accession>A0A402C2K9</accession>
<dbReference type="PANTHER" id="PTHR43284">
    <property type="entry name" value="ASPARAGINE SYNTHETASE (GLUTAMINE-HYDROLYZING)"/>
    <property type="match status" value="1"/>
</dbReference>
<evidence type="ECO:0000256" key="10">
    <source>
        <dbReference type="PIRSR" id="PIRSR001589-2"/>
    </source>
</evidence>
<dbReference type="EC" id="6.3.5.4" evidence="3"/>
<evidence type="ECO:0000256" key="6">
    <source>
        <dbReference type="ARBA" id="ARBA00022888"/>
    </source>
</evidence>
<dbReference type="Pfam" id="PF13537">
    <property type="entry name" value="GATase_7"/>
    <property type="match status" value="1"/>
</dbReference>
<dbReference type="PANTHER" id="PTHR43284:SF1">
    <property type="entry name" value="ASPARAGINE SYNTHETASE"/>
    <property type="match status" value="1"/>
</dbReference>
<evidence type="ECO:0000256" key="3">
    <source>
        <dbReference type="ARBA" id="ARBA00012737"/>
    </source>
</evidence>
<feature type="binding site" evidence="10">
    <location>
        <position position="106"/>
    </location>
    <ligand>
        <name>L-glutamine</name>
        <dbReference type="ChEBI" id="CHEBI:58359"/>
    </ligand>
</feature>
<feature type="binding site" evidence="10">
    <location>
        <begin position="381"/>
        <end position="382"/>
    </location>
    <ligand>
        <name>ATP</name>
        <dbReference type="ChEBI" id="CHEBI:30616"/>
    </ligand>
</feature>
<dbReference type="Gene3D" id="3.40.50.620">
    <property type="entry name" value="HUPs"/>
    <property type="match status" value="1"/>
</dbReference>
<dbReference type="GO" id="GO:0006529">
    <property type="term" value="P:asparagine biosynthetic process"/>
    <property type="evidence" value="ECO:0007669"/>
    <property type="project" value="UniProtKB-KW"/>
</dbReference>
<keyword evidence="4 10" id="KW-0547">Nucleotide-binding</keyword>
<dbReference type="PROSITE" id="PS51278">
    <property type="entry name" value="GATASE_TYPE_2"/>
    <property type="match status" value="1"/>
</dbReference>
<evidence type="ECO:0000256" key="2">
    <source>
        <dbReference type="ARBA" id="ARBA00005752"/>
    </source>
</evidence>
<feature type="binding site" evidence="10">
    <location>
        <position position="298"/>
    </location>
    <ligand>
        <name>ATP</name>
        <dbReference type="ChEBI" id="CHEBI:30616"/>
    </ligand>
</feature>
<dbReference type="PIRSF" id="PIRSF001589">
    <property type="entry name" value="Asn_synthetase_glu-h"/>
    <property type="match status" value="1"/>
</dbReference>
<dbReference type="Gene3D" id="3.60.20.10">
    <property type="entry name" value="Glutamine Phosphoribosylpyrophosphate, subunit 1, domain 1"/>
    <property type="match status" value="1"/>
</dbReference>
<dbReference type="GO" id="GO:0005829">
    <property type="term" value="C:cytosol"/>
    <property type="evidence" value="ECO:0007669"/>
    <property type="project" value="TreeGrafter"/>
</dbReference>
<keyword evidence="7 9" id="KW-0315">Glutamine amidotransferase</keyword>
<proteinExistence type="inferred from homology"/>
<feature type="binding site" evidence="10">
    <location>
        <position position="270"/>
    </location>
    <ligand>
        <name>ATP</name>
        <dbReference type="ChEBI" id="CHEBI:30616"/>
    </ligand>
</feature>
<feature type="site" description="Important for beta-aspartyl-AMP intermediate formation" evidence="11">
    <location>
        <position position="383"/>
    </location>
</feature>
<evidence type="ECO:0000256" key="7">
    <source>
        <dbReference type="ARBA" id="ARBA00022962"/>
    </source>
</evidence>
<feature type="domain" description="Glutamine amidotransferase type-2" evidence="12">
    <location>
        <begin position="2"/>
        <end position="219"/>
    </location>
</feature>
<name>A0A402C2K9_RHOWR</name>
<dbReference type="SUPFAM" id="SSF56235">
    <property type="entry name" value="N-terminal nucleophile aminohydrolases (Ntn hydrolases)"/>
    <property type="match status" value="1"/>
</dbReference>
<dbReference type="GO" id="GO:0004066">
    <property type="term" value="F:asparagine synthase (glutamine-hydrolyzing) activity"/>
    <property type="evidence" value="ECO:0007669"/>
    <property type="project" value="UniProtKB-EC"/>
</dbReference>
<reference evidence="13 14" key="1">
    <citation type="submission" date="2018-11" db="EMBL/GenBank/DDBJ databases">
        <title>Microbial catabolism of amino acid.</title>
        <authorList>
            <person name="Hibi M."/>
            <person name="Ogawa J."/>
        </authorList>
    </citation>
    <scope>NUCLEOTIDE SEQUENCE [LARGE SCALE GENOMIC DNA]</scope>
    <source>
        <strain evidence="13 14">C31-06</strain>
    </source>
</reference>
<evidence type="ECO:0000256" key="9">
    <source>
        <dbReference type="PIRSR" id="PIRSR001589-1"/>
    </source>
</evidence>
<protein>
    <recommendedName>
        <fullName evidence="3">asparagine synthase (glutamine-hydrolyzing)</fullName>
        <ecNumber evidence="3">6.3.5.4</ecNumber>
    </recommendedName>
</protein>
<dbReference type="InterPro" id="IPR051786">
    <property type="entry name" value="ASN_synthetase/amidase"/>
</dbReference>
<keyword evidence="14" id="KW-1185">Reference proteome</keyword>
<comment type="catalytic activity">
    <reaction evidence="8">
        <text>L-aspartate + L-glutamine + ATP + H2O = L-asparagine + L-glutamate + AMP + diphosphate + H(+)</text>
        <dbReference type="Rhea" id="RHEA:12228"/>
        <dbReference type="ChEBI" id="CHEBI:15377"/>
        <dbReference type="ChEBI" id="CHEBI:15378"/>
        <dbReference type="ChEBI" id="CHEBI:29985"/>
        <dbReference type="ChEBI" id="CHEBI:29991"/>
        <dbReference type="ChEBI" id="CHEBI:30616"/>
        <dbReference type="ChEBI" id="CHEBI:33019"/>
        <dbReference type="ChEBI" id="CHEBI:58048"/>
        <dbReference type="ChEBI" id="CHEBI:58359"/>
        <dbReference type="ChEBI" id="CHEBI:456215"/>
        <dbReference type="EC" id="6.3.5.4"/>
    </reaction>
</comment>
<organism evidence="13 14">
    <name type="scientific">Rhodococcus wratislaviensis</name>
    <name type="common">Tsukamurella wratislaviensis</name>
    <dbReference type="NCBI Taxonomy" id="44752"/>
    <lineage>
        <taxon>Bacteria</taxon>
        <taxon>Bacillati</taxon>
        <taxon>Actinomycetota</taxon>
        <taxon>Actinomycetes</taxon>
        <taxon>Mycobacteriales</taxon>
        <taxon>Nocardiaceae</taxon>
        <taxon>Rhodococcus</taxon>
    </lineage>
</organism>
<evidence type="ECO:0000256" key="8">
    <source>
        <dbReference type="ARBA" id="ARBA00048741"/>
    </source>
</evidence>
<keyword evidence="6 9" id="KW-0061">Asparagine biosynthesis</keyword>
<dbReference type="InterPro" id="IPR006426">
    <property type="entry name" value="Asn_synth_AEB"/>
</dbReference>
<dbReference type="SUPFAM" id="SSF52402">
    <property type="entry name" value="Adenine nucleotide alpha hydrolases-like"/>
    <property type="match status" value="1"/>
</dbReference>